<dbReference type="Gene3D" id="3.90.190.10">
    <property type="entry name" value="Protein tyrosine phosphatase superfamily"/>
    <property type="match status" value="1"/>
</dbReference>
<evidence type="ECO:0000313" key="9">
    <source>
        <dbReference type="Proteomes" id="UP000027073"/>
    </source>
</evidence>
<dbReference type="SUPFAM" id="SSF52799">
    <property type="entry name" value="(Phosphotyrosine protein) phosphatases II"/>
    <property type="match status" value="1"/>
</dbReference>
<dbReference type="InterPro" id="IPR029021">
    <property type="entry name" value="Prot-tyrosine_phosphatase-like"/>
</dbReference>
<keyword evidence="4" id="KW-0904">Protein phosphatase</keyword>
<protein>
    <recommendedName>
        <fullName evidence="2">protein-tyrosine-phosphatase</fullName>
        <ecNumber evidence="2">3.1.3.48</ecNumber>
    </recommendedName>
</protein>
<dbReference type="InterPro" id="IPR000340">
    <property type="entry name" value="Dual-sp_phosphatase_cat-dom"/>
</dbReference>
<dbReference type="VEuPathDB" id="FungiDB:PLEOSDRAFT_1051969"/>
<feature type="domain" description="Tyrosine specific protein phosphatases" evidence="7">
    <location>
        <begin position="109"/>
        <end position="174"/>
    </location>
</feature>
<name>A0A067P1H4_PLEO1</name>
<evidence type="ECO:0000256" key="4">
    <source>
        <dbReference type="ARBA" id="ARBA00022912"/>
    </source>
</evidence>
<evidence type="ECO:0000256" key="2">
    <source>
        <dbReference type="ARBA" id="ARBA00013064"/>
    </source>
</evidence>
<evidence type="ECO:0000313" key="8">
    <source>
        <dbReference type="EMBL" id="KDQ33090.1"/>
    </source>
</evidence>
<organism evidence="8 9">
    <name type="scientific">Pleurotus ostreatus (strain PC15)</name>
    <name type="common">Oyster mushroom</name>
    <dbReference type="NCBI Taxonomy" id="1137138"/>
    <lineage>
        <taxon>Eukaryota</taxon>
        <taxon>Fungi</taxon>
        <taxon>Dikarya</taxon>
        <taxon>Basidiomycota</taxon>
        <taxon>Agaricomycotina</taxon>
        <taxon>Agaricomycetes</taxon>
        <taxon>Agaricomycetidae</taxon>
        <taxon>Agaricales</taxon>
        <taxon>Pleurotineae</taxon>
        <taxon>Pleurotaceae</taxon>
        <taxon>Pleurotus</taxon>
    </lineage>
</organism>
<dbReference type="OrthoDB" id="10252009at2759"/>
<proteinExistence type="inferred from homology"/>
<feature type="region of interest" description="Disordered" evidence="5">
    <location>
        <begin position="1"/>
        <end position="52"/>
    </location>
</feature>
<gene>
    <name evidence="8" type="ORF">PLEOSDRAFT_1051969</name>
</gene>
<dbReference type="HOGENOM" id="CLU_027074_9_2_1"/>
<dbReference type="Proteomes" id="UP000027073">
    <property type="component" value="Unassembled WGS sequence"/>
</dbReference>
<dbReference type="Pfam" id="PF00782">
    <property type="entry name" value="DSPc"/>
    <property type="match status" value="1"/>
</dbReference>
<evidence type="ECO:0000256" key="1">
    <source>
        <dbReference type="ARBA" id="ARBA00008601"/>
    </source>
</evidence>
<sequence length="199" mass="21749">MSCVKVTQMRSNNPHLHLHHTHSQLPMQAWPSPVSAGHSAHRALHSPSSRNTRPSEIIPHLFISDLSTAESKTALATMGITHVVSAMRGFVAVPAELPTHRIQVPLDDFPFAELVAHLPATTSFIRDALGNPNARVLVHCAEGISRSVSVVAAFLIAQYGWSPSQAIQYIKAKRRVADPNPGFVGQLHEYAELLRRTPS</sequence>
<dbReference type="CDD" id="cd14498">
    <property type="entry name" value="DSP"/>
    <property type="match status" value="1"/>
</dbReference>
<evidence type="ECO:0000259" key="7">
    <source>
        <dbReference type="PROSITE" id="PS50056"/>
    </source>
</evidence>
<dbReference type="GO" id="GO:0043409">
    <property type="term" value="P:negative regulation of MAPK cascade"/>
    <property type="evidence" value="ECO:0007669"/>
    <property type="project" value="TreeGrafter"/>
</dbReference>
<evidence type="ECO:0000259" key="6">
    <source>
        <dbReference type="PROSITE" id="PS50054"/>
    </source>
</evidence>
<comment type="similarity">
    <text evidence="1">Belongs to the protein-tyrosine phosphatase family. Non-receptor class dual specificity subfamily.</text>
</comment>
<reference evidence="9" key="1">
    <citation type="journal article" date="2014" name="Proc. Natl. Acad. Sci. U.S.A.">
        <title>Extensive sampling of basidiomycete genomes demonstrates inadequacy of the white-rot/brown-rot paradigm for wood decay fungi.</title>
        <authorList>
            <person name="Riley R."/>
            <person name="Salamov A.A."/>
            <person name="Brown D.W."/>
            <person name="Nagy L.G."/>
            <person name="Floudas D."/>
            <person name="Held B.W."/>
            <person name="Levasseur A."/>
            <person name="Lombard V."/>
            <person name="Morin E."/>
            <person name="Otillar R."/>
            <person name="Lindquist E.A."/>
            <person name="Sun H."/>
            <person name="LaButti K.M."/>
            <person name="Schmutz J."/>
            <person name="Jabbour D."/>
            <person name="Luo H."/>
            <person name="Baker S.E."/>
            <person name="Pisabarro A.G."/>
            <person name="Walton J.D."/>
            <person name="Blanchette R.A."/>
            <person name="Henrissat B."/>
            <person name="Martin F."/>
            <person name="Cullen D."/>
            <person name="Hibbett D.S."/>
            <person name="Grigoriev I.V."/>
        </authorList>
    </citation>
    <scope>NUCLEOTIDE SEQUENCE [LARGE SCALE GENOMIC DNA]</scope>
    <source>
        <strain evidence="9">PC15</strain>
    </source>
</reference>
<dbReference type="AlphaFoldDB" id="A0A067P1H4"/>
<dbReference type="SMART" id="SM00195">
    <property type="entry name" value="DSPc"/>
    <property type="match status" value="1"/>
</dbReference>
<dbReference type="PROSITE" id="PS50054">
    <property type="entry name" value="TYR_PHOSPHATASE_DUAL"/>
    <property type="match status" value="1"/>
</dbReference>
<dbReference type="GO" id="GO:0004725">
    <property type="term" value="F:protein tyrosine phosphatase activity"/>
    <property type="evidence" value="ECO:0007669"/>
    <property type="project" value="UniProtKB-EC"/>
</dbReference>
<dbReference type="PRINTS" id="PR01908">
    <property type="entry name" value="ADSPHPHTASE"/>
</dbReference>
<dbReference type="EMBL" id="KL198004">
    <property type="protein sequence ID" value="KDQ33090.1"/>
    <property type="molecule type" value="Genomic_DNA"/>
</dbReference>
<dbReference type="PANTHER" id="PTHR10159">
    <property type="entry name" value="DUAL SPECIFICITY PROTEIN PHOSPHATASE"/>
    <property type="match status" value="1"/>
</dbReference>
<dbReference type="InParanoid" id="A0A067P1H4"/>
<keyword evidence="3" id="KW-0378">Hydrolase</keyword>
<dbReference type="STRING" id="1137138.A0A067P1H4"/>
<evidence type="ECO:0000256" key="5">
    <source>
        <dbReference type="SAM" id="MobiDB-lite"/>
    </source>
</evidence>
<accession>A0A067P1H4</accession>
<dbReference type="PANTHER" id="PTHR10159:SF519">
    <property type="entry name" value="DUAL SPECIFICITY PROTEIN PHOSPHATASE MPK3"/>
    <property type="match status" value="1"/>
</dbReference>
<dbReference type="PROSITE" id="PS50056">
    <property type="entry name" value="TYR_PHOSPHATASE_2"/>
    <property type="match status" value="1"/>
</dbReference>
<dbReference type="GO" id="GO:0005737">
    <property type="term" value="C:cytoplasm"/>
    <property type="evidence" value="ECO:0007669"/>
    <property type="project" value="TreeGrafter"/>
</dbReference>
<dbReference type="InterPro" id="IPR000387">
    <property type="entry name" value="Tyr_Pase_dom"/>
</dbReference>
<dbReference type="InterPro" id="IPR020422">
    <property type="entry name" value="TYR_PHOSPHATASE_DUAL_dom"/>
</dbReference>
<evidence type="ECO:0000256" key="3">
    <source>
        <dbReference type="ARBA" id="ARBA00022801"/>
    </source>
</evidence>
<dbReference type="EC" id="3.1.3.48" evidence="2"/>
<feature type="domain" description="Tyrosine-protein phosphatase" evidence="6">
    <location>
        <begin position="53"/>
        <end position="196"/>
    </location>
</feature>